<evidence type="ECO:0000256" key="2">
    <source>
        <dbReference type="ARBA" id="ARBA00022692"/>
    </source>
</evidence>
<dbReference type="EMBL" id="KN837172">
    <property type="protein sequence ID" value="KIJ37054.1"/>
    <property type="molecule type" value="Genomic_DNA"/>
</dbReference>
<evidence type="ECO:0000256" key="1">
    <source>
        <dbReference type="ARBA" id="ARBA00004370"/>
    </source>
</evidence>
<evidence type="ECO:0000256" key="4">
    <source>
        <dbReference type="ARBA" id="ARBA00023136"/>
    </source>
</evidence>
<evidence type="ECO:0008006" key="9">
    <source>
        <dbReference type="Google" id="ProtNLM"/>
    </source>
</evidence>
<accession>A0A0C9UQQ0</accession>
<dbReference type="Proteomes" id="UP000054279">
    <property type="component" value="Unassembled WGS sequence"/>
</dbReference>
<feature type="region of interest" description="Disordered" evidence="5">
    <location>
        <begin position="1"/>
        <end position="20"/>
    </location>
</feature>
<evidence type="ECO:0000256" key="6">
    <source>
        <dbReference type="SAM" id="Phobius"/>
    </source>
</evidence>
<feature type="transmembrane region" description="Helical" evidence="6">
    <location>
        <begin position="78"/>
        <end position="98"/>
    </location>
</feature>
<comment type="subcellular location">
    <subcellularLocation>
        <location evidence="1">Membrane</location>
    </subcellularLocation>
</comment>
<dbReference type="GO" id="GO:0044183">
    <property type="term" value="F:protein folding chaperone"/>
    <property type="evidence" value="ECO:0007669"/>
    <property type="project" value="InterPro"/>
</dbReference>
<keyword evidence="4 6" id="KW-0472">Membrane</keyword>
<evidence type="ECO:0000313" key="7">
    <source>
        <dbReference type="EMBL" id="KIJ37054.1"/>
    </source>
</evidence>
<organism evidence="7 8">
    <name type="scientific">Sphaerobolus stellatus (strain SS14)</name>
    <dbReference type="NCBI Taxonomy" id="990650"/>
    <lineage>
        <taxon>Eukaryota</taxon>
        <taxon>Fungi</taxon>
        <taxon>Dikarya</taxon>
        <taxon>Basidiomycota</taxon>
        <taxon>Agaricomycotina</taxon>
        <taxon>Agaricomycetes</taxon>
        <taxon>Phallomycetidae</taxon>
        <taxon>Geastrales</taxon>
        <taxon>Sphaerobolaceae</taxon>
        <taxon>Sphaerobolus</taxon>
    </lineage>
</organism>
<evidence type="ECO:0000313" key="8">
    <source>
        <dbReference type="Proteomes" id="UP000054279"/>
    </source>
</evidence>
<dbReference type="GO" id="GO:0005789">
    <property type="term" value="C:endoplasmic reticulum membrane"/>
    <property type="evidence" value="ECO:0007669"/>
    <property type="project" value="InterPro"/>
</dbReference>
<dbReference type="InterPro" id="IPR005351">
    <property type="entry name" value="ASTER"/>
</dbReference>
<keyword evidence="2 6" id="KW-0812">Transmembrane</keyword>
<evidence type="ECO:0000256" key="3">
    <source>
        <dbReference type="ARBA" id="ARBA00022989"/>
    </source>
</evidence>
<dbReference type="GO" id="GO:0045048">
    <property type="term" value="P:protein insertion into ER membrane"/>
    <property type="evidence" value="ECO:0007669"/>
    <property type="project" value="InterPro"/>
</dbReference>
<keyword evidence="3 6" id="KW-1133">Transmembrane helix</keyword>
<sequence length="110" mass="11838">MSQSTQADPRDPSAEVPLSLPKAWRKEAPDGLAAISMFLSGAVMVMRNRYFAWPALLVAVASYVSAKPMRQKDGGSGFSGIVFAFAAMFSAYLPFLFLPNVAPSQVPLPQ</sequence>
<dbReference type="OrthoDB" id="284718at2759"/>
<dbReference type="AlphaFoldDB" id="A0A0C9UQQ0"/>
<dbReference type="HOGENOM" id="CLU_174226_0_0_1"/>
<evidence type="ECO:0000256" key="5">
    <source>
        <dbReference type="SAM" id="MobiDB-lite"/>
    </source>
</evidence>
<protein>
    <recommendedName>
        <fullName evidence="9">Protein Asterix</fullName>
    </recommendedName>
</protein>
<dbReference type="Pfam" id="PF03669">
    <property type="entry name" value="ASTER"/>
    <property type="match status" value="1"/>
</dbReference>
<proteinExistence type="predicted"/>
<name>A0A0C9UQQ0_SPHS4</name>
<gene>
    <name evidence="7" type="ORF">M422DRAFT_178471</name>
</gene>
<keyword evidence="8" id="KW-1185">Reference proteome</keyword>
<reference evidence="7 8" key="1">
    <citation type="submission" date="2014-06" db="EMBL/GenBank/DDBJ databases">
        <title>Evolutionary Origins and Diversification of the Mycorrhizal Mutualists.</title>
        <authorList>
            <consortium name="DOE Joint Genome Institute"/>
            <consortium name="Mycorrhizal Genomics Consortium"/>
            <person name="Kohler A."/>
            <person name="Kuo A."/>
            <person name="Nagy L.G."/>
            <person name="Floudas D."/>
            <person name="Copeland A."/>
            <person name="Barry K.W."/>
            <person name="Cichocki N."/>
            <person name="Veneault-Fourrey C."/>
            <person name="LaButti K."/>
            <person name="Lindquist E.A."/>
            <person name="Lipzen A."/>
            <person name="Lundell T."/>
            <person name="Morin E."/>
            <person name="Murat C."/>
            <person name="Riley R."/>
            <person name="Ohm R."/>
            <person name="Sun H."/>
            <person name="Tunlid A."/>
            <person name="Henrissat B."/>
            <person name="Grigoriev I.V."/>
            <person name="Hibbett D.S."/>
            <person name="Martin F."/>
        </authorList>
    </citation>
    <scope>NUCLEOTIDE SEQUENCE [LARGE SCALE GENOMIC DNA]</scope>
    <source>
        <strain evidence="7 8">SS14</strain>
    </source>
</reference>